<dbReference type="InterPro" id="IPR003961">
    <property type="entry name" value="FN3_dom"/>
</dbReference>
<accession>A0A174W9M9</accession>
<feature type="chain" id="PRO_5008036545" evidence="3">
    <location>
        <begin position="27"/>
        <end position="530"/>
    </location>
</feature>
<dbReference type="GO" id="GO:0030313">
    <property type="term" value="C:cell envelope"/>
    <property type="evidence" value="ECO:0007669"/>
    <property type="project" value="UniProtKB-SubCell"/>
</dbReference>
<dbReference type="SUPFAM" id="SSF55797">
    <property type="entry name" value="PR-1-like"/>
    <property type="match status" value="1"/>
</dbReference>
<comment type="subcellular location">
    <subcellularLocation>
        <location evidence="1">Cell envelope</location>
    </subcellularLocation>
</comment>
<dbReference type="InterPro" id="IPR014044">
    <property type="entry name" value="CAP_dom"/>
</dbReference>
<evidence type="ECO:0000256" key="3">
    <source>
        <dbReference type="SAM" id="SignalP"/>
    </source>
</evidence>
<protein>
    <submittedName>
        <fullName evidence="5">Ribonucleases G and E</fullName>
    </submittedName>
</protein>
<feature type="compositionally biased region" description="Low complexity" evidence="2">
    <location>
        <begin position="285"/>
        <end position="300"/>
    </location>
</feature>
<feature type="compositionally biased region" description="Pro residues" evidence="2">
    <location>
        <begin position="301"/>
        <end position="319"/>
    </location>
</feature>
<sequence length="530" mass="58016">MKKRRFFPCLLFLLAVILLMPASIQAASAPGTVKLSSISAPAYNKINVKWKKTSSATHYIVYYKKEGTKKWTKIKTLDNSKSSYTHTSSKKYPIVVGQKYTYTVKAYNKKTKKSGSYNKKGLTAYTKPAMVKNIKAAYKDGIVTLTWDKAAGADKYLVYRKDNGKWKMLALKNSLSYEDAAYKKGEVNTYMVRGYYSGKKTKGSYDKDGVSVKVPADAAKPTEKPEPTEKPVIPTPTATPSPKPTKAPDPTETPKPTEKPATPTPTATPKPVTPKPTKAPEPTEKPVTPTPTATPTEKPAAPTPTATPIPTATPTPSPEPEMSVEEMASEVIRLTNIERVKAGRSPLQYHAGLQRAAMVRAEEITRKFSHIRPDGTDSSTALYENGVACDGGENIAAGQKTPEAVVRAWMNSSGHKATMMQQSITHIGVGVCKSPITGQWLWVQDFSSNPDLKGTVNFNANGGLFISNNSNLVSIVEPVGRDMDISTIETPVKEGYTFNGWTYHESIITKFRVQKRVLEIIATWTPISES</sequence>
<dbReference type="Gene3D" id="3.40.33.10">
    <property type="entry name" value="CAP"/>
    <property type="match status" value="1"/>
</dbReference>
<feature type="compositionally biased region" description="Pro residues" evidence="2">
    <location>
        <begin position="262"/>
        <end position="279"/>
    </location>
</feature>
<keyword evidence="3" id="KW-0732">Signal</keyword>
<dbReference type="PANTHER" id="PTHR31157">
    <property type="entry name" value="SCP DOMAIN-CONTAINING PROTEIN"/>
    <property type="match status" value="1"/>
</dbReference>
<dbReference type="InterPro" id="IPR013378">
    <property type="entry name" value="InlB-like_B-rpt"/>
</dbReference>
<dbReference type="Gene3D" id="2.60.40.10">
    <property type="entry name" value="Immunoglobulins"/>
    <property type="match status" value="2"/>
</dbReference>
<gene>
    <name evidence="5" type="ORF">ERS852569_03847</name>
</gene>
<feature type="domain" description="Fibronectin type-III" evidence="4">
    <location>
        <begin position="29"/>
        <end position="129"/>
    </location>
</feature>
<proteinExistence type="predicted"/>
<dbReference type="EMBL" id="CZBP01000054">
    <property type="protein sequence ID" value="CUQ42346.1"/>
    <property type="molecule type" value="Genomic_DNA"/>
</dbReference>
<dbReference type="NCBIfam" id="TIGR02543">
    <property type="entry name" value="List_Bact_rpt"/>
    <property type="match status" value="1"/>
</dbReference>
<dbReference type="PANTHER" id="PTHR31157:SF1">
    <property type="entry name" value="SCP DOMAIN-CONTAINING PROTEIN"/>
    <property type="match status" value="1"/>
</dbReference>
<dbReference type="InterPro" id="IPR035940">
    <property type="entry name" value="CAP_sf"/>
</dbReference>
<dbReference type="CDD" id="cd00063">
    <property type="entry name" value="FN3"/>
    <property type="match status" value="1"/>
</dbReference>
<evidence type="ECO:0000256" key="1">
    <source>
        <dbReference type="ARBA" id="ARBA00004196"/>
    </source>
</evidence>
<dbReference type="InterPro" id="IPR042229">
    <property type="entry name" value="Listeria/Bacterioides_rpt_sf"/>
</dbReference>
<dbReference type="PRINTS" id="PR01217">
    <property type="entry name" value="PRICHEXTENSN"/>
</dbReference>
<dbReference type="InterPro" id="IPR036116">
    <property type="entry name" value="FN3_sf"/>
</dbReference>
<name>A0A174W9M9_9FIRM</name>
<dbReference type="Pfam" id="PF09479">
    <property type="entry name" value="Flg_new"/>
    <property type="match status" value="1"/>
</dbReference>
<feature type="region of interest" description="Disordered" evidence="2">
    <location>
        <begin position="216"/>
        <end position="324"/>
    </location>
</feature>
<dbReference type="Proteomes" id="UP000095762">
    <property type="component" value="Unassembled WGS sequence"/>
</dbReference>
<reference evidence="5 6" key="1">
    <citation type="submission" date="2015-09" db="EMBL/GenBank/DDBJ databases">
        <authorList>
            <consortium name="Pathogen Informatics"/>
        </authorList>
    </citation>
    <scope>NUCLEOTIDE SEQUENCE [LARGE SCALE GENOMIC DNA]</scope>
    <source>
        <strain evidence="5 6">2789STDY5834957</strain>
    </source>
</reference>
<dbReference type="SUPFAM" id="SSF49265">
    <property type="entry name" value="Fibronectin type III"/>
    <property type="match status" value="1"/>
</dbReference>
<dbReference type="AlphaFoldDB" id="A0A174W9M9"/>
<dbReference type="Pfam" id="PF00188">
    <property type="entry name" value="CAP"/>
    <property type="match status" value="1"/>
</dbReference>
<feature type="compositionally biased region" description="Pro residues" evidence="2">
    <location>
        <begin position="233"/>
        <end position="253"/>
    </location>
</feature>
<feature type="compositionally biased region" description="Basic and acidic residues" evidence="2">
    <location>
        <begin position="220"/>
        <end position="229"/>
    </location>
</feature>
<organism evidence="5 6">
    <name type="scientific">Blautia obeum</name>
    <dbReference type="NCBI Taxonomy" id="40520"/>
    <lineage>
        <taxon>Bacteria</taxon>
        <taxon>Bacillati</taxon>
        <taxon>Bacillota</taxon>
        <taxon>Clostridia</taxon>
        <taxon>Lachnospirales</taxon>
        <taxon>Lachnospiraceae</taxon>
        <taxon>Blautia</taxon>
    </lineage>
</organism>
<dbReference type="RefSeq" id="WP_055060746.1">
    <property type="nucleotide sequence ID" value="NZ_CZBP01000054.1"/>
</dbReference>
<evidence type="ECO:0000313" key="5">
    <source>
        <dbReference type="EMBL" id="CUQ42346.1"/>
    </source>
</evidence>
<evidence type="ECO:0000256" key="2">
    <source>
        <dbReference type="SAM" id="MobiDB-lite"/>
    </source>
</evidence>
<evidence type="ECO:0000313" key="6">
    <source>
        <dbReference type="Proteomes" id="UP000095762"/>
    </source>
</evidence>
<dbReference type="CDD" id="cd05379">
    <property type="entry name" value="CAP_bacterial"/>
    <property type="match status" value="1"/>
</dbReference>
<evidence type="ECO:0000259" key="4">
    <source>
        <dbReference type="PROSITE" id="PS50853"/>
    </source>
</evidence>
<dbReference type="InterPro" id="IPR013783">
    <property type="entry name" value="Ig-like_fold"/>
</dbReference>
<feature type="signal peptide" evidence="3">
    <location>
        <begin position="1"/>
        <end position="26"/>
    </location>
</feature>
<dbReference type="Gene3D" id="2.60.40.4270">
    <property type="entry name" value="Listeria-Bacteroides repeat domain"/>
    <property type="match status" value="1"/>
</dbReference>
<dbReference type="PROSITE" id="PS50853">
    <property type="entry name" value="FN3"/>
    <property type="match status" value="1"/>
</dbReference>